<dbReference type="GO" id="GO:0007165">
    <property type="term" value="P:signal transduction"/>
    <property type="evidence" value="ECO:0007669"/>
    <property type="project" value="UniProtKB-ARBA"/>
</dbReference>
<feature type="compositionally biased region" description="Basic and acidic residues" evidence="7">
    <location>
        <begin position="1586"/>
        <end position="1621"/>
    </location>
</feature>
<accession>A0A7N5ZU66</accession>
<feature type="coiled-coil region" evidence="6">
    <location>
        <begin position="1237"/>
        <end position="1303"/>
    </location>
</feature>
<dbReference type="GO" id="GO:0051959">
    <property type="term" value="F:dynein light intermediate chain binding"/>
    <property type="evidence" value="ECO:0007669"/>
    <property type="project" value="TreeGrafter"/>
</dbReference>
<evidence type="ECO:0000256" key="5">
    <source>
        <dbReference type="ARBA" id="ARBA00061299"/>
    </source>
</evidence>
<feature type="compositionally biased region" description="Polar residues" evidence="7">
    <location>
        <begin position="1623"/>
        <end position="1634"/>
    </location>
</feature>
<evidence type="ECO:0000256" key="7">
    <source>
        <dbReference type="SAM" id="MobiDB-lite"/>
    </source>
</evidence>
<dbReference type="GeneTree" id="ENSGT00940000154785"/>
<feature type="compositionally biased region" description="Low complexity" evidence="7">
    <location>
        <begin position="1347"/>
        <end position="1367"/>
    </location>
</feature>
<evidence type="ECO:0000256" key="1">
    <source>
        <dbReference type="ARBA" id="ARBA00004496"/>
    </source>
</evidence>
<dbReference type="SUPFAM" id="SSF161270">
    <property type="entry name" value="PspA lactotransferrin-binding region"/>
    <property type="match status" value="1"/>
</dbReference>
<keyword evidence="4 6" id="KW-0175">Coiled coil</keyword>
<dbReference type="PANTHER" id="PTHR18947:SF31">
    <property type="entry name" value="PROTEIN DAPLE"/>
    <property type="match status" value="1"/>
</dbReference>
<evidence type="ECO:0000256" key="6">
    <source>
        <dbReference type="SAM" id="Coils"/>
    </source>
</evidence>
<dbReference type="Proteomes" id="UP000265040">
    <property type="component" value="Chromosome 12"/>
</dbReference>
<dbReference type="GO" id="GO:0005737">
    <property type="term" value="C:cytoplasm"/>
    <property type="evidence" value="ECO:0007669"/>
    <property type="project" value="UniProtKB-SubCell"/>
</dbReference>
<feature type="domain" description="HOOK N-terminal" evidence="8">
    <location>
        <begin position="43"/>
        <end position="172"/>
    </location>
</feature>
<dbReference type="GO" id="GO:0008017">
    <property type="term" value="F:microtubule binding"/>
    <property type="evidence" value="ECO:0007669"/>
    <property type="project" value="TreeGrafter"/>
</dbReference>
<dbReference type="Gene3D" id="1.10.418.10">
    <property type="entry name" value="Calponin-like domain"/>
    <property type="match status" value="1"/>
</dbReference>
<feature type="region of interest" description="Disordered" evidence="7">
    <location>
        <begin position="1500"/>
        <end position="1643"/>
    </location>
</feature>
<sequence length="1643" mass="189861">MDVTLSELLAAFMESPLVLWVRTLGPLGSCDDVGSEERVSMFMELVDGVFLHKIMTHIDPSPTNQRLNKNVNNDVSLRLHNLTVLVRHIRTYYQENLKQLIVMPLPNILCIAKDPLSGLFRYLMLMFHFNLPLLVFVFVCVRAQCDRKEEMIEKIKLLDIETQAAIVSHIQEVTHNQMNVLDLSWLEEEADLPPEELEPLSRNMAASLQQLIDQRDKASEVIVDLTQERDYLSSQQPQEWCRKLGISSPERGQSSGGVGLNNGGLAVTGAGLNKEEKQHLSVELADTKAKLRRYRQELEEKTEQLMDSKHEVERLDQELQRLKQENQSLSCEARSVRVYRDEVDSLREKAARVDRLETELSRCKEKLNDVHFYKTRVEELREDNLTLMETKVLLEEQLSASRARCDKLHVLEKDNLLLRAKIQDLEMERDNERQRLEELVEENMLLEIGQKQSMNESAHLGWELEQLTKNSDNTNTESRKSLVHELNECVSSRMLKLEKENRELQTSIERVKEENLLLQEKQLHDQELDRENQSLSKKLERLQGLLDQERLTNQDMESLGEELLKEKQSLEKEMHALRAEKDRQISELESEKQHLSDAVASLQERAQSNSEARVREVEAENSLLHQNITDTSSRLASLEAQLKVANEEATRLRERAGRCEEAEREAARLERSRDTLNREVASLRAYSERAEALEKEVSSLEQEVHRLKREAEEAQHELHRLGRHEAENSLLTKENMDLLCSLENLRSSSTRLANLQEEHKEAQRQTQELKSKLEEVIEEAQTERKRAERLELNVAAVNQEKHRLEEQIERSKDEKEVMERERQEAQSRKEELTREVEELKEERRKREEGDKERRKLQLDLEQSEKGRKHLEKEIWRIRSLLEGRETELEEKTRQLATVEKESIALSKEVDRLKEVAVKAKEIERENKELHKQATIDRRTLAALREELVSEKLSVQQQSVELERLNEELEKIGLNREKLLQQEHTLEDRYSLLKEQLRQLENQNTSLNNQIVVLQRHTTTLQEQNSALHTQTAKLQVENSTVSSQSASLMAQNAVLQGQVTALEAEVESWQRQREEAWRGRESVLIDHERLLSVHERQAHEYEQLISQHAGLKSKHRALEGEHRTLQSKYCVLLQHKEKWEEHEKRGQKEKEELNQEIQRNRLLQQENLQLTENLSHQSEQGEGHQQRLNELKSSLSSAQLELSRSIARYDALMEQHQSLDLTMTKLDNHCELLSRLKGNLEEENHHLLSQINLLSQQNHTLLERSMESKEMYHQEQKLYIDKLNSLRRQKEKLEEKIMDQYKFYDPTPKNLYCSGFLYCNLWCNQLLLIMTLISILDTLDRQTRSASLSSDDVVGLSQSQQSLSRSSTLPYDHTPQRAQPQRGVGVRTKTRPSSPGSEMVTLEEFLQESNLQSPPMVRNDLMTDYFTKSPGPSALTSRDQVTPTSYVTPTVQSFNQRPGQSVKPSPRQPVGQSPASGQPVSQRTSQSLNRAFSLASADLLRSNGPDKRPLSAHLSGPTNRNGDGSLLNPPIHHSSSLNLQTEKYVERDRGKTPVPRNGPSSSSYHHRGEVAMVTPVRAVPTARPNEAPEHGEVSREGRSGDSSHIKRESERARCGSLERPKSTPASPDPNNDPQTVWYEYGCV</sequence>
<feature type="coiled-coil region" evidence="6">
    <location>
        <begin position="277"/>
        <end position="442"/>
    </location>
</feature>
<keyword evidence="2" id="KW-0963">Cytoplasm</keyword>
<dbReference type="GO" id="GO:0031122">
    <property type="term" value="P:cytoplasmic microtubule organization"/>
    <property type="evidence" value="ECO:0007669"/>
    <property type="project" value="TreeGrafter"/>
</dbReference>
<evidence type="ECO:0000256" key="3">
    <source>
        <dbReference type="ARBA" id="ARBA00022658"/>
    </source>
</evidence>
<feature type="region of interest" description="Disordered" evidence="7">
    <location>
        <begin position="1347"/>
        <end position="1487"/>
    </location>
</feature>
<reference evidence="9" key="2">
    <citation type="submission" date="2025-08" db="UniProtKB">
        <authorList>
            <consortium name="Ensembl"/>
        </authorList>
    </citation>
    <scope>IDENTIFICATION</scope>
</reference>
<protein>
    <recommendedName>
        <fullName evidence="8">HOOK N-terminal domain-containing protein</fullName>
    </recommendedName>
</protein>
<feature type="compositionally biased region" description="Polar residues" evidence="7">
    <location>
        <begin position="1434"/>
        <end position="1463"/>
    </location>
</feature>
<dbReference type="FunFam" id="1.10.418.10:FF:000035">
    <property type="entry name" value="girdin isoform X1"/>
    <property type="match status" value="1"/>
</dbReference>
<reference evidence="9" key="1">
    <citation type="submission" date="2021-04" db="EMBL/GenBank/DDBJ databases">
        <authorList>
            <consortium name="Wellcome Sanger Institute Data Sharing"/>
        </authorList>
    </citation>
    <scope>NUCLEOTIDE SEQUENCE [LARGE SCALE GENOMIC DNA]</scope>
</reference>
<dbReference type="InterPro" id="IPR043936">
    <property type="entry name" value="HOOK_N"/>
</dbReference>
<evidence type="ECO:0000256" key="2">
    <source>
        <dbReference type="ARBA" id="ARBA00022490"/>
    </source>
</evidence>
<dbReference type="GO" id="GO:0005085">
    <property type="term" value="F:guanyl-nucleotide exchange factor activity"/>
    <property type="evidence" value="ECO:0007669"/>
    <property type="project" value="UniProtKB-KW"/>
</dbReference>
<organism evidence="9 10">
    <name type="scientific">Anabas testudineus</name>
    <name type="common">Climbing perch</name>
    <name type="synonym">Anthias testudineus</name>
    <dbReference type="NCBI Taxonomy" id="64144"/>
    <lineage>
        <taxon>Eukaryota</taxon>
        <taxon>Metazoa</taxon>
        <taxon>Chordata</taxon>
        <taxon>Craniata</taxon>
        <taxon>Vertebrata</taxon>
        <taxon>Euteleostomi</taxon>
        <taxon>Actinopterygii</taxon>
        <taxon>Neopterygii</taxon>
        <taxon>Teleostei</taxon>
        <taxon>Neoteleostei</taxon>
        <taxon>Acanthomorphata</taxon>
        <taxon>Anabantaria</taxon>
        <taxon>Anabantiformes</taxon>
        <taxon>Anabantoidei</taxon>
        <taxon>Anabantidae</taxon>
        <taxon>Anabas</taxon>
    </lineage>
</organism>
<comment type="similarity">
    <text evidence="5">Belongs to the CCDC88 family.</text>
</comment>
<keyword evidence="3" id="KW-0344">Guanine-nucleotide releasing factor</keyword>
<evidence type="ECO:0000313" key="9">
    <source>
        <dbReference type="Ensembl" id="ENSATEP00000038370.2"/>
    </source>
</evidence>
<feature type="compositionally biased region" description="Polar residues" evidence="7">
    <location>
        <begin position="1470"/>
        <end position="1487"/>
    </location>
</feature>
<reference evidence="9" key="3">
    <citation type="submission" date="2025-09" db="UniProtKB">
        <authorList>
            <consortium name="Ensembl"/>
        </authorList>
    </citation>
    <scope>IDENTIFICATION</scope>
</reference>
<comment type="subcellular location">
    <subcellularLocation>
        <location evidence="1">Cytoplasm</location>
    </subcellularLocation>
</comment>
<evidence type="ECO:0000259" key="8">
    <source>
        <dbReference type="Pfam" id="PF19047"/>
    </source>
</evidence>
<dbReference type="InterPro" id="IPR036872">
    <property type="entry name" value="CH_dom_sf"/>
</dbReference>
<dbReference type="SUPFAM" id="SSF116907">
    <property type="entry name" value="Hook domain"/>
    <property type="match status" value="1"/>
</dbReference>
<dbReference type="PANTHER" id="PTHR18947">
    <property type="entry name" value="HOOK PROTEINS"/>
    <property type="match status" value="1"/>
</dbReference>
<keyword evidence="10" id="KW-1185">Reference proteome</keyword>
<evidence type="ECO:0000256" key="4">
    <source>
        <dbReference type="ARBA" id="ARBA00023054"/>
    </source>
</evidence>
<feature type="coiled-coil region" evidence="6">
    <location>
        <begin position="1101"/>
        <end position="1180"/>
    </location>
</feature>
<dbReference type="Ensembl" id="ENSATET00000058095.2">
    <property type="protein sequence ID" value="ENSATEP00000038370.2"/>
    <property type="gene ID" value="ENSATEG00000013151.3"/>
</dbReference>
<name>A0A7N5ZU66_ANATE</name>
<feature type="region of interest" description="Disordered" evidence="7">
    <location>
        <begin position="805"/>
        <end position="855"/>
    </location>
</feature>
<evidence type="ECO:0000313" key="10">
    <source>
        <dbReference type="Proteomes" id="UP000265040"/>
    </source>
</evidence>
<dbReference type="GO" id="GO:0005813">
    <property type="term" value="C:centrosome"/>
    <property type="evidence" value="ECO:0007669"/>
    <property type="project" value="TreeGrafter"/>
</dbReference>
<proteinExistence type="inferred from homology"/>
<dbReference type="Pfam" id="PF19047">
    <property type="entry name" value="HOOK_N"/>
    <property type="match status" value="1"/>
</dbReference>
<gene>
    <name evidence="9" type="primary">CCDC88C</name>
</gene>
<dbReference type="GO" id="GO:0030705">
    <property type="term" value="P:cytoskeleton-dependent intracellular transport"/>
    <property type="evidence" value="ECO:0007669"/>
    <property type="project" value="InterPro"/>
</dbReference>